<comment type="caution">
    <text evidence="1">The sequence shown here is derived from an EMBL/GenBank/DDBJ whole genome shotgun (WGS) entry which is preliminary data.</text>
</comment>
<sequence length="91" mass="10053">MLLFGYNINFFQFTPALLCVTNSIDYYLNSKGSVMKLHLSKKTLKSLTNQKDVGVEQTPLIAGGGSAIPPTAVQKGCPYFSFYPVDTCRPR</sequence>
<proteinExistence type="predicted"/>
<reference evidence="1 2" key="1">
    <citation type="submission" date="2013-07" db="EMBL/GenBank/DDBJ databases">
        <title>Comparative Genomic and Metabolomic Analysis of Twelve Strains of Pseudoalteromonas luteoviolacea.</title>
        <authorList>
            <person name="Vynne N.G."/>
            <person name="Mansson M."/>
            <person name="Gram L."/>
        </authorList>
    </citation>
    <scope>NUCLEOTIDE SEQUENCE [LARGE SCALE GENOMIC DNA]</scope>
    <source>
        <strain evidence="1 2">H33</strain>
    </source>
</reference>
<dbReference type="AlphaFoldDB" id="A0A167GI26"/>
<name>A0A167GI26_9GAMM</name>
<accession>A0A167GI26</accession>
<dbReference type="EMBL" id="AUXZ01000013">
    <property type="protein sequence ID" value="KZN55472.1"/>
    <property type="molecule type" value="Genomic_DNA"/>
</dbReference>
<evidence type="ECO:0000313" key="2">
    <source>
        <dbReference type="Proteomes" id="UP000076503"/>
    </source>
</evidence>
<gene>
    <name evidence="1" type="ORF">N476_07020</name>
</gene>
<protein>
    <submittedName>
        <fullName evidence="1">Uncharacterized protein</fullName>
    </submittedName>
</protein>
<dbReference type="Proteomes" id="UP000076503">
    <property type="component" value="Unassembled WGS sequence"/>
</dbReference>
<dbReference type="PATRIC" id="fig|1365251.3.peg.273"/>
<evidence type="ECO:0000313" key="1">
    <source>
        <dbReference type="EMBL" id="KZN55472.1"/>
    </source>
</evidence>
<organism evidence="1 2">
    <name type="scientific">Pseudoalteromonas luteoviolacea H33</name>
    <dbReference type="NCBI Taxonomy" id="1365251"/>
    <lineage>
        <taxon>Bacteria</taxon>
        <taxon>Pseudomonadati</taxon>
        <taxon>Pseudomonadota</taxon>
        <taxon>Gammaproteobacteria</taxon>
        <taxon>Alteromonadales</taxon>
        <taxon>Pseudoalteromonadaceae</taxon>
        <taxon>Pseudoalteromonas</taxon>
    </lineage>
</organism>